<protein>
    <submittedName>
        <fullName evidence="1">Uncharacterized protein</fullName>
    </submittedName>
</protein>
<name>A0ACB9H9J5_CICIN</name>
<comment type="caution">
    <text evidence="1">The sequence shown here is derived from an EMBL/GenBank/DDBJ whole genome shotgun (WGS) entry which is preliminary data.</text>
</comment>
<dbReference type="Proteomes" id="UP001055811">
    <property type="component" value="Linkage Group LG01"/>
</dbReference>
<dbReference type="EMBL" id="CM042009">
    <property type="protein sequence ID" value="KAI3791840.1"/>
    <property type="molecule type" value="Genomic_DNA"/>
</dbReference>
<keyword evidence="2" id="KW-1185">Reference proteome</keyword>
<reference evidence="1 2" key="2">
    <citation type="journal article" date="2022" name="Mol. Ecol. Resour.">
        <title>The genomes of chicory, endive, great burdock and yacon provide insights into Asteraceae paleo-polyploidization history and plant inulin production.</title>
        <authorList>
            <person name="Fan W."/>
            <person name="Wang S."/>
            <person name="Wang H."/>
            <person name="Wang A."/>
            <person name="Jiang F."/>
            <person name="Liu H."/>
            <person name="Zhao H."/>
            <person name="Xu D."/>
            <person name="Zhang Y."/>
        </authorList>
    </citation>
    <scope>NUCLEOTIDE SEQUENCE [LARGE SCALE GENOMIC DNA]</scope>
    <source>
        <strain evidence="2">cv. Punajuju</strain>
        <tissue evidence="1">Leaves</tissue>
    </source>
</reference>
<organism evidence="1 2">
    <name type="scientific">Cichorium intybus</name>
    <name type="common">Chicory</name>
    <dbReference type="NCBI Taxonomy" id="13427"/>
    <lineage>
        <taxon>Eukaryota</taxon>
        <taxon>Viridiplantae</taxon>
        <taxon>Streptophyta</taxon>
        <taxon>Embryophyta</taxon>
        <taxon>Tracheophyta</taxon>
        <taxon>Spermatophyta</taxon>
        <taxon>Magnoliopsida</taxon>
        <taxon>eudicotyledons</taxon>
        <taxon>Gunneridae</taxon>
        <taxon>Pentapetalae</taxon>
        <taxon>asterids</taxon>
        <taxon>campanulids</taxon>
        <taxon>Asterales</taxon>
        <taxon>Asteraceae</taxon>
        <taxon>Cichorioideae</taxon>
        <taxon>Cichorieae</taxon>
        <taxon>Cichoriinae</taxon>
        <taxon>Cichorium</taxon>
    </lineage>
</organism>
<reference evidence="2" key="1">
    <citation type="journal article" date="2022" name="Mol. Ecol. Resour.">
        <title>The genomes of chicory, endive, great burdock and yacon provide insights into Asteraceae palaeo-polyploidization history and plant inulin production.</title>
        <authorList>
            <person name="Fan W."/>
            <person name="Wang S."/>
            <person name="Wang H."/>
            <person name="Wang A."/>
            <person name="Jiang F."/>
            <person name="Liu H."/>
            <person name="Zhao H."/>
            <person name="Xu D."/>
            <person name="Zhang Y."/>
        </authorList>
    </citation>
    <scope>NUCLEOTIDE SEQUENCE [LARGE SCALE GENOMIC DNA]</scope>
    <source>
        <strain evidence="2">cv. Punajuju</strain>
    </source>
</reference>
<gene>
    <name evidence="1" type="ORF">L2E82_05703</name>
</gene>
<sequence>MIGGMTSNFRKEGNDSDGFQARWLRAPCGPIESSELIQLNQIVANVSISQAPDKWFCRISSNEVFSVECLRRAIEAANTASAGRPKLQDSFKMIHRSPYGLGTDPHLFGPARQCEYEISKAGPSWITITSR</sequence>
<proteinExistence type="predicted"/>
<evidence type="ECO:0000313" key="1">
    <source>
        <dbReference type="EMBL" id="KAI3791840.1"/>
    </source>
</evidence>
<evidence type="ECO:0000313" key="2">
    <source>
        <dbReference type="Proteomes" id="UP001055811"/>
    </source>
</evidence>
<accession>A0ACB9H9J5</accession>